<dbReference type="InterPro" id="IPR049709">
    <property type="entry name" value="IniB-like_N"/>
</dbReference>
<dbReference type="EMBL" id="BAAAHP010000154">
    <property type="protein sequence ID" value="GAA0895126.1"/>
    <property type="molecule type" value="Genomic_DNA"/>
</dbReference>
<dbReference type="RefSeq" id="WP_343943966.1">
    <property type="nucleotide sequence ID" value="NZ_BAAAHP010000154.1"/>
</dbReference>
<comment type="caution">
    <text evidence="2">The sequence shown here is derived from an EMBL/GenBank/DDBJ whole genome shotgun (WGS) entry which is preliminary data.</text>
</comment>
<feature type="compositionally biased region" description="Acidic residues" evidence="1">
    <location>
        <begin position="274"/>
        <end position="288"/>
    </location>
</feature>
<feature type="compositionally biased region" description="Polar residues" evidence="1">
    <location>
        <begin position="150"/>
        <end position="159"/>
    </location>
</feature>
<evidence type="ECO:0000313" key="3">
    <source>
        <dbReference type="Proteomes" id="UP001499967"/>
    </source>
</evidence>
<feature type="compositionally biased region" description="Low complexity" evidence="1">
    <location>
        <begin position="234"/>
        <end position="249"/>
    </location>
</feature>
<keyword evidence="3" id="KW-1185">Reference proteome</keyword>
<gene>
    <name evidence="2" type="ORF">GCM10009559_49750</name>
</gene>
<name>A0ABN1N633_9PSEU</name>
<reference evidence="2 3" key="1">
    <citation type="journal article" date="2019" name="Int. J. Syst. Evol. Microbiol.">
        <title>The Global Catalogue of Microorganisms (GCM) 10K type strain sequencing project: providing services to taxonomists for standard genome sequencing and annotation.</title>
        <authorList>
            <consortium name="The Broad Institute Genomics Platform"/>
            <consortium name="The Broad Institute Genome Sequencing Center for Infectious Disease"/>
            <person name="Wu L."/>
            <person name="Ma J."/>
        </authorList>
    </citation>
    <scope>NUCLEOTIDE SEQUENCE [LARGE SCALE GENOMIC DNA]</scope>
    <source>
        <strain evidence="2 3">JCM 11117</strain>
    </source>
</reference>
<dbReference type="Proteomes" id="UP001499967">
    <property type="component" value="Unassembled WGS sequence"/>
</dbReference>
<organism evidence="2 3">
    <name type="scientific">Pseudonocardia zijingensis</name>
    <dbReference type="NCBI Taxonomy" id="153376"/>
    <lineage>
        <taxon>Bacteria</taxon>
        <taxon>Bacillati</taxon>
        <taxon>Actinomycetota</taxon>
        <taxon>Actinomycetes</taxon>
        <taxon>Pseudonocardiales</taxon>
        <taxon>Pseudonocardiaceae</taxon>
        <taxon>Pseudonocardia</taxon>
    </lineage>
</organism>
<evidence type="ECO:0000313" key="2">
    <source>
        <dbReference type="EMBL" id="GAA0895126.1"/>
    </source>
</evidence>
<dbReference type="NCBIfam" id="NF038175">
    <property type="entry name" value="IniB_NTERM"/>
    <property type="match status" value="1"/>
</dbReference>
<evidence type="ECO:0008006" key="4">
    <source>
        <dbReference type="Google" id="ProtNLM"/>
    </source>
</evidence>
<accession>A0ABN1N633</accession>
<feature type="region of interest" description="Disordered" evidence="1">
    <location>
        <begin position="192"/>
        <end position="303"/>
    </location>
</feature>
<protein>
    <recommendedName>
        <fullName evidence="4">Dentin sialophosphoprotein</fullName>
    </recommendedName>
</protein>
<sequence length="303" mass="31769">MTLLEFLRSLIFDEEARQDFADNPEQALDEAGLGHLSADDVRDALEIMQDDSQDADFSREYNTGGNEVNIAAPSPVEHGDGGGSESAAEYITKYIQNNYITNEGDTITDNSINQQIDTGGGDFDQNIDVDSTVASGDGAVAAGDDIEDSQIATGDNNTIGDGNSSVDVGDGGTAIVGDGNQAVVGNGNTAGFGEGDVSNTEIDGNVSVDDGSSFAIGGSSSVDSSDHSDDDVNIDNSDNSTNDSNNTTTDWHDESDNSSHSSFEDNSEYSNYEDSSDNSTYEDNDVTETDSHDSSDSDYSIQA</sequence>
<proteinExistence type="predicted"/>
<evidence type="ECO:0000256" key="1">
    <source>
        <dbReference type="SAM" id="MobiDB-lite"/>
    </source>
</evidence>
<feature type="region of interest" description="Disordered" evidence="1">
    <location>
        <begin position="150"/>
        <end position="170"/>
    </location>
</feature>